<evidence type="ECO:0000256" key="1">
    <source>
        <dbReference type="SAM" id="MobiDB-lite"/>
    </source>
</evidence>
<proteinExistence type="predicted"/>
<evidence type="ECO:0000313" key="4">
    <source>
        <dbReference type="Proteomes" id="UP001596137"/>
    </source>
</evidence>
<dbReference type="SUPFAM" id="SSF47090">
    <property type="entry name" value="PGBD-like"/>
    <property type="match status" value="1"/>
</dbReference>
<dbReference type="InterPro" id="IPR036365">
    <property type="entry name" value="PGBD-like_sf"/>
</dbReference>
<keyword evidence="2" id="KW-0472">Membrane</keyword>
<accession>A0ABW1NTL4</accession>
<dbReference type="Gene3D" id="1.10.101.10">
    <property type="entry name" value="PGBD-like superfamily/PGBD"/>
    <property type="match status" value="1"/>
</dbReference>
<comment type="caution">
    <text evidence="3">The sequence shown here is derived from an EMBL/GenBank/DDBJ whole genome shotgun (WGS) entry which is preliminary data.</text>
</comment>
<reference evidence="4" key="1">
    <citation type="journal article" date="2019" name="Int. J. Syst. Evol. Microbiol.">
        <title>The Global Catalogue of Microorganisms (GCM) 10K type strain sequencing project: providing services to taxonomists for standard genome sequencing and annotation.</title>
        <authorList>
            <consortium name="The Broad Institute Genomics Platform"/>
            <consortium name="The Broad Institute Genome Sequencing Center for Infectious Disease"/>
            <person name="Wu L."/>
            <person name="Ma J."/>
        </authorList>
    </citation>
    <scope>NUCLEOTIDE SEQUENCE [LARGE SCALE GENOMIC DNA]</scope>
    <source>
        <strain evidence="4">JCM 30346</strain>
    </source>
</reference>
<dbReference type="Proteomes" id="UP001596137">
    <property type="component" value="Unassembled WGS sequence"/>
</dbReference>
<organism evidence="3 4">
    <name type="scientific">Sphaerisporangium aureirubrum</name>
    <dbReference type="NCBI Taxonomy" id="1544736"/>
    <lineage>
        <taxon>Bacteria</taxon>
        <taxon>Bacillati</taxon>
        <taxon>Actinomycetota</taxon>
        <taxon>Actinomycetes</taxon>
        <taxon>Streptosporangiales</taxon>
        <taxon>Streptosporangiaceae</taxon>
        <taxon>Sphaerisporangium</taxon>
    </lineage>
</organism>
<evidence type="ECO:0008006" key="5">
    <source>
        <dbReference type="Google" id="ProtNLM"/>
    </source>
</evidence>
<sequence>MSERGERDGDGVGESGRQWRRVVVGVGVLVVIGGAGAGAVGLARYQAPVPVTAGRVPVETVTVVRTDLADTRSLPGALGFGAERVVRGAGEGVVTRLPKPGAPVSRGRALYWVNDRPVRVFFGDTPLFRTLGKIGVQGRDVTVVAANLRALGYDPGPASAAASVPRNRPALPGEVFTAGVRSALKRWQLDAGLSPTGTLRPGQIAVLPGAARIGVVKAALGDPVAADLMTITRVTKVVTVPVDATDVGTIRRGDRVTVTLPSTKRISATVTSVARTTTEGPSDGSGGSGTPQVTVTATPRRAKDVRSLDSAAVQVDFTTERHKAVLAVPVSALLALREGGYALQLPGGKLVAAETGLFARGMVEVGGPGITEGLTVVTSS</sequence>
<keyword evidence="2" id="KW-0812">Transmembrane</keyword>
<dbReference type="Gene3D" id="2.40.30.170">
    <property type="match status" value="1"/>
</dbReference>
<dbReference type="InterPro" id="IPR036366">
    <property type="entry name" value="PGBDSf"/>
</dbReference>
<feature type="compositionally biased region" description="Low complexity" evidence="1">
    <location>
        <begin position="269"/>
        <end position="282"/>
    </location>
</feature>
<keyword evidence="4" id="KW-1185">Reference proteome</keyword>
<feature type="region of interest" description="Disordered" evidence="1">
    <location>
        <begin position="269"/>
        <end position="300"/>
    </location>
</feature>
<keyword evidence="2" id="KW-1133">Transmembrane helix</keyword>
<dbReference type="EMBL" id="JBHSRF010000077">
    <property type="protein sequence ID" value="MFC6086102.1"/>
    <property type="molecule type" value="Genomic_DNA"/>
</dbReference>
<evidence type="ECO:0000256" key="2">
    <source>
        <dbReference type="SAM" id="Phobius"/>
    </source>
</evidence>
<dbReference type="RefSeq" id="WP_380760953.1">
    <property type="nucleotide sequence ID" value="NZ_JBHSRF010000077.1"/>
</dbReference>
<evidence type="ECO:0000313" key="3">
    <source>
        <dbReference type="EMBL" id="MFC6086102.1"/>
    </source>
</evidence>
<gene>
    <name evidence="3" type="ORF">ACFP1K_33385</name>
</gene>
<name>A0ABW1NTL4_9ACTN</name>
<protein>
    <recommendedName>
        <fullName evidence="5">Peptidoglycan-binding protein</fullName>
    </recommendedName>
</protein>
<feature type="transmembrane region" description="Helical" evidence="2">
    <location>
        <begin position="21"/>
        <end position="43"/>
    </location>
</feature>